<comment type="caution">
    <text evidence="2">The sequence shown here is derived from an EMBL/GenBank/DDBJ whole genome shotgun (WGS) entry which is preliminary data.</text>
</comment>
<gene>
    <name evidence="2" type="ORF">STAS_22809</name>
</gene>
<dbReference type="AlphaFoldDB" id="A0A5A7QKS4"/>
<feature type="region of interest" description="Disordered" evidence="1">
    <location>
        <begin position="164"/>
        <end position="188"/>
    </location>
</feature>
<proteinExistence type="predicted"/>
<organism evidence="2 3">
    <name type="scientific">Striga asiatica</name>
    <name type="common">Asiatic witchweed</name>
    <name type="synonym">Buchnera asiatica</name>
    <dbReference type="NCBI Taxonomy" id="4170"/>
    <lineage>
        <taxon>Eukaryota</taxon>
        <taxon>Viridiplantae</taxon>
        <taxon>Streptophyta</taxon>
        <taxon>Embryophyta</taxon>
        <taxon>Tracheophyta</taxon>
        <taxon>Spermatophyta</taxon>
        <taxon>Magnoliopsida</taxon>
        <taxon>eudicotyledons</taxon>
        <taxon>Gunneridae</taxon>
        <taxon>Pentapetalae</taxon>
        <taxon>asterids</taxon>
        <taxon>lamiids</taxon>
        <taxon>Lamiales</taxon>
        <taxon>Orobanchaceae</taxon>
        <taxon>Buchnereae</taxon>
        <taxon>Striga</taxon>
    </lineage>
</organism>
<name>A0A5A7QKS4_STRAF</name>
<keyword evidence="3" id="KW-1185">Reference proteome</keyword>
<accession>A0A5A7QKS4</accession>
<evidence type="ECO:0000313" key="3">
    <source>
        <dbReference type="Proteomes" id="UP000325081"/>
    </source>
</evidence>
<feature type="compositionally biased region" description="Low complexity" evidence="1">
    <location>
        <begin position="166"/>
        <end position="177"/>
    </location>
</feature>
<dbReference type="EMBL" id="BKCP01007327">
    <property type="protein sequence ID" value="GER45819.1"/>
    <property type="molecule type" value="Genomic_DNA"/>
</dbReference>
<dbReference type="Proteomes" id="UP000325081">
    <property type="component" value="Unassembled WGS sequence"/>
</dbReference>
<sequence>MNSRTNKSELPSSSMASKALSFISFAVTLSSLLFTISSLILSAISFRPTSFSPIQPQSLSQIPNPTFSTTSAFTRWSPCCGQASTGTPSRAASTTEFHPQWLTNPPTAGCAKMRSWSTHPLTTIPLPSNSILLRKDSPSRSSGFPASSLSTLLDLRTHRNLGPLISSPWASSRSGSRPEADEDDRAVGLSVKPRDIVLSRPGLEWLERPDGKDFLGRPVFGQGPDSIVFEPGEGVDEDGFDVSQRRVVGGNGGPEEVAFVQHRRWNVGNWHGADSRNLYHVLAVVEVREMVGEGEGDESCGGGE</sequence>
<evidence type="ECO:0000313" key="2">
    <source>
        <dbReference type="EMBL" id="GER45819.1"/>
    </source>
</evidence>
<reference evidence="3" key="1">
    <citation type="journal article" date="2019" name="Curr. Biol.">
        <title>Genome Sequence of Striga asiatica Provides Insight into the Evolution of Plant Parasitism.</title>
        <authorList>
            <person name="Yoshida S."/>
            <person name="Kim S."/>
            <person name="Wafula E.K."/>
            <person name="Tanskanen J."/>
            <person name="Kim Y.M."/>
            <person name="Honaas L."/>
            <person name="Yang Z."/>
            <person name="Spallek T."/>
            <person name="Conn C.E."/>
            <person name="Ichihashi Y."/>
            <person name="Cheong K."/>
            <person name="Cui S."/>
            <person name="Der J.P."/>
            <person name="Gundlach H."/>
            <person name="Jiao Y."/>
            <person name="Hori C."/>
            <person name="Ishida J.K."/>
            <person name="Kasahara H."/>
            <person name="Kiba T."/>
            <person name="Kim M.S."/>
            <person name="Koo N."/>
            <person name="Laohavisit A."/>
            <person name="Lee Y.H."/>
            <person name="Lumba S."/>
            <person name="McCourt P."/>
            <person name="Mortimer J.C."/>
            <person name="Mutuku J.M."/>
            <person name="Nomura T."/>
            <person name="Sasaki-Sekimoto Y."/>
            <person name="Seto Y."/>
            <person name="Wang Y."/>
            <person name="Wakatake T."/>
            <person name="Sakakibara H."/>
            <person name="Demura T."/>
            <person name="Yamaguchi S."/>
            <person name="Yoneyama K."/>
            <person name="Manabe R.I."/>
            <person name="Nelson D.C."/>
            <person name="Schulman A.H."/>
            <person name="Timko M.P."/>
            <person name="dePamphilis C.W."/>
            <person name="Choi D."/>
            <person name="Shirasu K."/>
        </authorList>
    </citation>
    <scope>NUCLEOTIDE SEQUENCE [LARGE SCALE GENOMIC DNA]</scope>
    <source>
        <strain evidence="3">cv. UVA1</strain>
    </source>
</reference>
<protein>
    <submittedName>
        <fullName evidence="2">Cobyric acid synthase</fullName>
    </submittedName>
</protein>
<dbReference type="OrthoDB" id="696358at2759"/>
<evidence type="ECO:0000256" key="1">
    <source>
        <dbReference type="SAM" id="MobiDB-lite"/>
    </source>
</evidence>